<evidence type="ECO:0000256" key="4">
    <source>
        <dbReference type="ARBA" id="ARBA00023136"/>
    </source>
</evidence>
<evidence type="ECO:0000256" key="6">
    <source>
        <dbReference type="SAM" id="Phobius"/>
    </source>
</evidence>
<evidence type="ECO:0000259" key="7">
    <source>
        <dbReference type="Pfam" id="PF03168"/>
    </source>
</evidence>
<feature type="compositionally biased region" description="Low complexity" evidence="5">
    <location>
        <begin position="1"/>
        <end position="11"/>
    </location>
</feature>
<keyword evidence="3 6" id="KW-1133">Transmembrane helix</keyword>
<dbReference type="GO" id="GO:0016020">
    <property type="term" value="C:membrane"/>
    <property type="evidence" value="ECO:0007669"/>
    <property type="project" value="UniProtKB-SubCell"/>
</dbReference>
<dbReference type="InterPro" id="IPR004864">
    <property type="entry name" value="LEA_2"/>
</dbReference>
<accession>A0A8J5IDX6</accession>
<evidence type="ECO:0000256" key="5">
    <source>
        <dbReference type="SAM" id="MobiDB-lite"/>
    </source>
</evidence>
<dbReference type="InterPro" id="IPR044839">
    <property type="entry name" value="NDR1-like"/>
</dbReference>
<feature type="domain" description="Late embryogenesis abundant protein LEA-2 subgroup" evidence="7">
    <location>
        <begin position="182"/>
        <end position="272"/>
    </location>
</feature>
<dbReference type="PANTHER" id="PTHR31234">
    <property type="entry name" value="LATE EMBRYOGENESIS ABUNDANT (LEA) HYDROXYPROLINE-RICH GLYCOPROTEIN FAMILY"/>
    <property type="match status" value="1"/>
</dbReference>
<evidence type="ECO:0000256" key="1">
    <source>
        <dbReference type="ARBA" id="ARBA00004167"/>
    </source>
</evidence>
<dbReference type="GO" id="GO:0098542">
    <property type="term" value="P:defense response to other organism"/>
    <property type="evidence" value="ECO:0007669"/>
    <property type="project" value="InterPro"/>
</dbReference>
<gene>
    <name evidence="8" type="ORF">ZIOFF_006209</name>
</gene>
<dbReference type="AlphaFoldDB" id="A0A8J5IDX6"/>
<name>A0A8J5IDX6_ZINOF</name>
<evidence type="ECO:0000313" key="9">
    <source>
        <dbReference type="Proteomes" id="UP000734854"/>
    </source>
</evidence>
<keyword evidence="2 6" id="KW-0812">Transmembrane</keyword>
<comment type="caution">
    <text evidence="8">The sequence shown here is derived from an EMBL/GenBank/DDBJ whole genome shotgun (WGS) entry which is preliminary data.</text>
</comment>
<feature type="region of interest" description="Disordered" evidence="5">
    <location>
        <begin position="1"/>
        <end position="23"/>
    </location>
</feature>
<protein>
    <recommendedName>
        <fullName evidence="7">Late embryogenesis abundant protein LEA-2 subgroup domain-containing protein</fullName>
    </recommendedName>
</protein>
<sequence>MATIASLSTPTTPTPSRPPLRKWPLPLLTPVGQPPPLLGSLSRRLGRHPLAVFTVSQTPPHPAAKSPRSLNFSLSTLAAKDASPSPFILFNLRNTHTHHPPKPYPSSPLTMIRRKLSRSAPATAALCCLVLLLLLIVALAVVYFVVLRPRDPRVEFAFVGLRQIQFQPPPNFRLNLSLDVDVSVRNPNFASFDYDVGTALVFYRGALVGQAPVEARNIGARSTETLRAAPVLNVAAMAADRSFAGDVAAGALQLQSSTSLRGRVKVVGIFRRRASIFTACDIRVALFAGGMVAADCRSKVSRSLPLFLTQHQAKVEVIDLSFPDIHLLSVSLPLFNFSSHGIVVMAGVGLDACFHGAHAGACLKDPFSSSEVFFKDLNSLKKI</sequence>
<feature type="transmembrane region" description="Helical" evidence="6">
    <location>
        <begin position="122"/>
        <end position="146"/>
    </location>
</feature>
<keyword evidence="9" id="KW-1185">Reference proteome</keyword>
<dbReference type="Proteomes" id="UP000734854">
    <property type="component" value="Unassembled WGS sequence"/>
</dbReference>
<reference evidence="8 9" key="1">
    <citation type="submission" date="2020-08" db="EMBL/GenBank/DDBJ databases">
        <title>Plant Genome Project.</title>
        <authorList>
            <person name="Zhang R.-G."/>
        </authorList>
    </citation>
    <scope>NUCLEOTIDE SEQUENCE [LARGE SCALE GENOMIC DNA]</scope>
    <source>
        <tissue evidence="8">Rhizome</tissue>
    </source>
</reference>
<comment type="subcellular location">
    <subcellularLocation>
        <location evidence="1">Membrane</location>
        <topology evidence="1">Single-pass membrane protein</topology>
    </subcellularLocation>
</comment>
<proteinExistence type="predicted"/>
<dbReference type="Pfam" id="PF03168">
    <property type="entry name" value="LEA_2"/>
    <property type="match status" value="1"/>
</dbReference>
<evidence type="ECO:0000256" key="3">
    <source>
        <dbReference type="ARBA" id="ARBA00022989"/>
    </source>
</evidence>
<dbReference type="EMBL" id="JACMSC010000002">
    <property type="protein sequence ID" value="KAG6532369.1"/>
    <property type="molecule type" value="Genomic_DNA"/>
</dbReference>
<organism evidence="8 9">
    <name type="scientific">Zingiber officinale</name>
    <name type="common">Ginger</name>
    <name type="synonym">Amomum zingiber</name>
    <dbReference type="NCBI Taxonomy" id="94328"/>
    <lineage>
        <taxon>Eukaryota</taxon>
        <taxon>Viridiplantae</taxon>
        <taxon>Streptophyta</taxon>
        <taxon>Embryophyta</taxon>
        <taxon>Tracheophyta</taxon>
        <taxon>Spermatophyta</taxon>
        <taxon>Magnoliopsida</taxon>
        <taxon>Liliopsida</taxon>
        <taxon>Zingiberales</taxon>
        <taxon>Zingiberaceae</taxon>
        <taxon>Zingiber</taxon>
    </lineage>
</organism>
<evidence type="ECO:0000256" key="2">
    <source>
        <dbReference type="ARBA" id="ARBA00022692"/>
    </source>
</evidence>
<evidence type="ECO:0000313" key="8">
    <source>
        <dbReference type="EMBL" id="KAG6532369.1"/>
    </source>
</evidence>
<dbReference type="PANTHER" id="PTHR31234:SF2">
    <property type="entry name" value="OS05G0199100 PROTEIN"/>
    <property type="match status" value="1"/>
</dbReference>
<keyword evidence="4 6" id="KW-0472">Membrane</keyword>